<evidence type="ECO:0000313" key="3">
    <source>
        <dbReference type="Proteomes" id="UP000013270"/>
    </source>
</evidence>
<feature type="repeat" description="TPR" evidence="1">
    <location>
        <begin position="55"/>
        <end position="88"/>
    </location>
</feature>
<dbReference type="EMBL" id="APPK01000060">
    <property type="protein sequence ID" value="ENV19428.1"/>
    <property type="molecule type" value="Genomic_DNA"/>
</dbReference>
<accession>N8YIH3</accession>
<organism evidence="2 3">
    <name type="scientific">Acinetobacter bereziniae NIPH 3</name>
    <dbReference type="NCBI Taxonomy" id="1217651"/>
    <lineage>
        <taxon>Bacteria</taxon>
        <taxon>Pseudomonadati</taxon>
        <taxon>Pseudomonadota</taxon>
        <taxon>Gammaproteobacteria</taxon>
        <taxon>Moraxellales</taxon>
        <taxon>Moraxellaceae</taxon>
        <taxon>Acinetobacter</taxon>
    </lineage>
</organism>
<protein>
    <submittedName>
        <fullName evidence="2">Uncharacterized protein</fullName>
    </submittedName>
</protein>
<dbReference type="RefSeq" id="WP_004826376.1">
    <property type="nucleotide sequence ID" value="NZ_KB849461.1"/>
</dbReference>
<dbReference type="Proteomes" id="UP000013270">
    <property type="component" value="Unassembled WGS sequence"/>
</dbReference>
<dbReference type="InterPro" id="IPR019734">
    <property type="entry name" value="TPR_rpt"/>
</dbReference>
<comment type="caution">
    <text evidence="2">The sequence shown here is derived from an EMBL/GenBank/DDBJ whole genome shotgun (WGS) entry which is preliminary data.</text>
</comment>
<sequence length="279" mass="32274">MKLKFYIPVIGLTVLSVVTHACINNYVLELGSDGLDQQTAQNQLAQGDFPKSKSVEDLNDYGVLLIYAHQFDQAIQIFQRIEKLHPNLAKTAANLGTAYELAGQSEKAKYWIEQGIQRDPNIHQGSEWIHVKILDAKIQQQKDSTWIQRHDVLGLDFGQAAEPKAKVKTVQFQHKHYDLDKILLHSQTQMDQRLRFVDHDPISAEIIFNMANIEMLNYNLADDTVDLLYRRAQDIGYHNPKLIEARLDYFQQSKLFRFKAFFVNIYQTFKILIIQSLAR</sequence>
<dbReference type="InterPro" id="IPR011990">
    <property type="entry name" value="TPR-like_helical_dom_sf"/>
</dbReference>
<proteinExistence type="predicted"/>
<dbReference type="HOGENOM" id="CLU_1014220_0_0_6"/>
<dbReference type="AlphaFoldDB" id="N8YIH3"/>
<name>N8YIH3_ACIBZ</name>
<dbReference type="SMART" id="SM00028">
    <property type="entry name" value="TPR"/>
    <property type="match status" value="2"/>
</dbReference>
<dbReference type="PROSITE" id="PS50005">
    <property type="entry name" value="TPR"/>
    <property type="match status" value="1"/>
</dbReference>
<reference evidence="2 3" key="1">
    <citation type="submission" date="2013-02" db="EMBL/GenBank/DDBJ databases">
        <title>The Genome Sequence of Acinetobacter bereziniae NIPH 3.</title>
        <authorList>
            <consortium name="The Broad Institute Genome Sequencing Platform"/>
            <consortium name="The Broad Institute Genome Sequencing Center for Infectious Disease"/>
            <person name="Cerqueira G."/>
            <person name="Feldgarden M."/>
            <person name="Courvalin P."/>
            <person name="Perichon B."/>
            <person name="Grillot-Courvalin C."/>
            <person name="Clermont D."/>
            <person name="Rocha E."/>
            <person name="Yoon E.-J."/>
            <person name="Nemec A."/>
            <person name="Walker B."/>
            <person name="Young S.K."/>
            <person name="Zeng Q."/>
            <person name="Gargeya S."/>
            <person name="Fitzgerald M."/>
            <person name="Haas B."/>
            <person name="Abouelleil A."/>
            <person name="Alvarado L."/>
            <person name="Arachchi H.M."/>
            <person name="Berlin A.M."/>
            <person name="Chapman S.B."/>
            <person name="Dewar J."/>
            <person name="Goldberg J."/>
            <person name="Griggs A."/>
            <person name="Gujja S."/>
            <person name="Hansen M."/>
            <person name="Howarth C."/>
            <person name="Imamovic A."/>
            <person name="Larimer J."/>
            <person name="McCowan C."/>
            <person name="Murphy C."/>
            <person name="Neiman D."/>
            <person name="Pearson M."/>
            <person name="Priest M."/>
            <person name="Roberts A."/>
            <person name="Saif S."/>
            <person name="Shea T."/>
            <person name="Sisk P."/>
            <person name="Sykes S."/>
            <person name="Wortman J."/>
            <person name="Nusbaum C."/>
            <person name="Birren B."/>
        </authorList>
    </citation>
    <scope>NUCLEOTIDE SEQUENCE [LARGE SCALE GENOMIC DNA]</scope>
    <source>
        <strain evidence="2 3">NIPH 3</strain>
    </source>
</reference>
<gene>
    <name evidence="2" type="ORF">F963_04522</name>
</gene>
<evidence type="ECO:0000313" key="2">
    <source>
        <dbReference type="EMBL" id="ENV19428.1"/>
    </source>
</evidence>
<dbReference type="SUPFAM" id="SSF48452">
    <property type="entry name" value="TPR-like"/>
    <property type="match status" value="1"/>
</dbReference>
<dbReference type="Gene3D" id="1.25.40.10">
    <property type="entry name" value="Tetratricopeptide repeat domain"/>
    <property type="match status" value="1"/>
</dbReference>
<dbReference type="PATRIC" id="fig|1217651.3.peg.4458"/>
<keyword evidence="1" id="KW-0802">TPR repeat</keyword>
<evidence type="ECO:0000256" key="1">
    <source>
        <dbReference type="PROSITE-ProRule" id="PRU00339"/>
    </source>
</evidence>